<evidence type="ECO:0000313" key="4">
    <source>
        <dbReference type="Proteomes" id="UP000319817"/>
    </source>
</evidence>
<dbReference type="PANTHER" id="PTHR12526:SF630">
    <property type="entry name" value="GLYCOSYLTRANSFERASE"/>
    <property type="match status" value="1"/>
</dbReference>
<dbReference type="PANTHER" id="PTHR12526">
    <property type="entry name" value="GLYCOSYLTRANSFERASE"/>
    <property type="match status" value="1"/>
</dbReference>
<accession>A0A517NYT0</accession>
<keyword evidence="3" id="KW-0808">Transferase</keyword>
<reference evidence="3 4" key="1">
    <citation type="submission" date="2019-02" db="EMBL/GenBank/DDBJ databases">
        <title>Deep-cultivation of Planctomycetes and their phenomic and genomic characterization uncovers novel biology.</title>
        <authorList>
            <person name="Wiegand S."/>
            <person name="Jogler M."/>
            <person name="Boedeker C."/>
            <person name="Pinto D."/>
            <person name="Vollmers J."/>
            <person name="Rivas-Marin E."/>
            <person name="Kohn T."/>
            <person name="Peeters S.H."/>
            <person name="Heuer A."/>
            <person name="Rast P."/>
            <person name="Oberbeckmann S."/>
            <person name="Bunk B."/>
            <person name="Jeske O."/>
            <person name="Meyerdierks A."/>
            <person name="Storesund J.E."/>
            <person name="Kallscheuer N."/>
            <person name="Luecker S."/>
            <person name="Lage O.M."/>
            <person name="Pohl T."/>
            <person name="Merkel B.J."/>
            <person name="Hornburger P."/>
            <person name="Mueller R.-W."/>
            <person name="Bruemmer F."/>
            <person name="Labrenz M."/>
            <person name="Spormann A.M."/>
            <person name="Op den Camp H."/>
            <person name="Overmann J."/>
            <person name="Amann R."/>
            <person name="Jetten M.S.M."/>
            <person name="Mascher T."/>
            <person name="Medema M.H."/>
            <person name="Devos D.P."/>
            <person name="Kaster A.-K."/>
            <person name="Ovreas L."/>
            <person name="Rohde M."/>
            <person name="Galperin M.Y."/>
            <person name="Jogler C."/>
        </authorList>
    </citation>
    <scope>NUCLEOTIDE SEQUENCE [LARGE SCALE GENOMIC DNA]</scope>
    <source>
        <strain evidence="3 4">K23_9</strain>
    </source>
</reference>
<protein>
    <submittedName>
        <fullName evidence="3">2-deoxystreptamine glucosyltransferase</fullName>
        <ecNumber evidence="3">2.4.1.284</ecNumber>
    </submittedName>
</protein>
<dbReference type="Pfam" id="PF00534">
    <property type="entry name" value="Glycos_transf_1"/>
    <property type="match status" value="1"/>
</dbReference>
<gene>
    <name evidence="3" type="primary">kanF</name>
    <name evidence="3" type="ORF">K239x_42850</name>
</gene>
<dbReference type="SUPFAM" id="SSF53756">
    <property type="entry name" value="UDP-Glycosyltransferase/glycogen phosphorylase"/>
    <property type="match status" value="1"/>
</dbReference>
<dbReference type="CDD" id="cd03801">
    <property type="entry name" value="GT4_PimA-like"/>
    <property type="match status" value="1"/>
</dbReference>
<sequence>MVDLANSFARDGHEVTVVAAFKVDERLLRNTIDDSIDVQYVIEKKVGRLRLQFEGLLWTIRKLGWLRSHDILHCHLSFASVFGSVVHLSSWLTKNKQPAVVETYHAVGMPFANWKKKIHKWLASRRDAIAMMAYDESWQPFVKRHPRILVEVIPNGVDTSCGKVSNVKRQVLRESIGVPDSCELIIGTMGQFRPERLPTMFVELMAMISHEVGPEVHFLLVGDGAEFDNVQDAIRNHGLEGRIHTPGVVNDPKLGVSIMDLYLTLNVGSVTGLAAIEAAFAGVPIVGYQLNDQYEITSSDWIWTSRDLEVIANRAIELVRSPKKRNELGESQMEYAKSQHSLSSMQSNYFNLYQRAIEAASTR</sequence>
<keyword evidence="3" id="KW-0328">Glycosyltransferase</keyword>
<dbReference type="Gene3D" id="3.40.50.2000">
    <property type="entry name" value="Glycogen Phosphorylase B"/>
    <property type="match status" value="2"/>
</dbReference>
<dbReference type="AlphaFoldDB" id="A0A517NYT0"/>
<proteinExistence type="predicted"/>
<dbReference type="EC" id="2.4.1.284" evidence="3"/>
<evidence type="ECO:0000313" key="3">
    <source>
        <dbReference type="EMBL" id="QDT12276.1"/>
    </source>
</evidence>
<dbReference type="InterPro" id="IPR001296">
    <property type="entry name" value="Glyco_trans_1"/>
</dbReference>
<name>A0A517NYT0_9BACT</name>
<evidence type="ECO:0000259" key="1">
    <source>
        <dbReference type="Pfam" id="PF00534"/>
    </source>
</evidence>
<feature type="domain" description="Glycosyltransferase subfamily 4-like N-terminal" evidence="2">
    <location>
        <begin position="2"/>
        <end position="160"/>
    </location>
</feature>
<dbReference type="Pfam" id="PF13439">
    <property type="entry name" value="Glyco_transf_4"/>
    <property type="match status" value="1"/>
</dbReference>
<feature type="domain" description="Glycosyl transferase family 1" evidence="1">
    <location>
        <begin position="183"/>
        <end position="330"/>
    </location>
</feature>
<dbReference type="Proteomes" id="UP000319817">
    <property type="component" value="Chromosome"/>
</dbReference>
<dbReference type="EMBL" id="CP036526">
    <property type="protein sequence ID" value="QDT12276.1"/>
    <property type="molecule type" value="Genomic_DNA"/>
</dbReference>
<keyword evidence="4" id="KW-1185">Reference proteome</keyword>
<organism evidence="3 4">
    <name type="scientific">Stieleria marina</name>
    <dbReference type="NCBI Taxonomy" id="1930275"/>
    <lineage>
        <taxon>Bacteria</taxon>
        <taxon>Pseudomonadati</taxon>
        <taxon>Planctomycetota</taxon>
        <taxon>Planctomycetia</taxon>
        <taxon>Pirellulales</taxon>
        <taxon>Pirellulaceae</taxon>
        <taxon>Stieleria</taxon>
    </lineage>
</organism>
<dbReference type="InterPro" id="IPR028098">
    <property type="entry name" value="Glyco_trans_4-like_N"/>
</dbReference>
<dbReference type="GO" id="GO:0102318">
    <property type="term" value="F:2-deoxystreptamine glucosyltransferase activity"/>
    <property type="evidence" value="ECO:0007669"/>
    <property type="project" value="UniProtKB-EC"/>
</dbReference>
<evidence type="ECO:0000259" key="2">
    <source>
        <dbReference type="Pfam" id="PF13439"/>
    </source>
</evidence>